<evidence type="ECO:0000256" key="1">
    <source>
        <dbReference type="SAM" id="Phobius"/>
    </source>
</evidence>
<gene>
    <name evidence="2" type="ORF">B0A54_01940</name>
</gene>
<keyword evidence="1" id="KW-0812">Transmembrane</keyword>
<dbReference type="AlphaFoldDB" id="A0A4U0VF02"/>
<feature type="transmembrane region" description="Helical" evidence="1">
    <location>
        <begin position="540"/>
        <end position="566"/>
    </location>
</feature>
<proteinExistence type="predicted"/>
<evidence type="ECO:0000313" key="2">
    <source>
        <dbReference type="EMBL" id="TKA47568.1"/>
    </source>
</evidence>
<organism evidence="2 3">
    <name type="scientific">Friedmanniomyces endolithicus</name>
    <dbReference type="NCBI Taxonomy" id="329885"/>
    <lineage>
        <taxon>Eukaryota</taxon>
        <taxon>Fungi</taxon>
        <taxon>Dikarya</taxon>
        <taxon>Ascomycota</taxon>
        <taxon>Pezizomycotina</taxon>
        <taxon>Dothideomycetes</taxon>
        <taxon>Dothideomycetidae</taxon>
        <taxon>Mycosphaerellales</taxon>
        <taxon>Teratosphaeriaceae</taxon>
        <taxon>Friedmanniomyces</taxon>
    </lineage>
</organism>
<keyword evidence="1" id="KW-1133">Transmembrane helix</keyword>
<comment type="caution">
    <text evidence="2">The sequence shown here is derived from an EMBL/GenBank/DDBJ whole genome shotgun (WGS) entry which is preliminary data.</text>
</comment>
<feature type="transmembrane region" description="Helical" evidence="1">
    <location>
        <begin position="724"/>
        <end position="744"/>
    </location>
</feature>
<evidence type="ECO:0000313" key="3">
    <source>
        <dbReference type="Proteomes" id="UP000310066"/>
    </source>
</evidence>
<dbReference type="EMBL" id="NAJP01000005">
    <property type="protein sequence ID" value="TKA47568.1"/>
    <property type="molecule type" value="Genomic_DNA"/>
</dbReference>
<reference evidence="2 3" key="1">
    <citation type="submission" date="2017-03" db="EMBL/GenBank/DDBJ databases">
        <title>Genomes of endolithic fungi from Antarctica.</title>
        <authorList>
            <person name="Coleine C."/>
            <person name="Masonjones S."/>
            <person name="Stajich J.E."/>
        </authorList>
    </citation>
    <scope>NUCLEOTIDE SEQUENCE [LARGE SCALE GENOMIC DNA]</scope>
    <source>
        <strain evidence="2 3">CCFEE 5311</strain>
    </source>
</reference>
<name>A0A4U0VF02_9PEZI</name>
<protein>
    <submittedName>
        <fullName evidence="2">Uncharacterized protein</fullName>
    </submittedName>
</protein>
<feature type="transmembrane region" description="Helical" evidence="1">
    <location>
        <begin position="692"/>
        <end position="718"/>
    </location>
</feature>
<sequence>MLELDPPVADPVELLELSTDDDTEADFVLVAEVLTGEDTEPVVDVLELLTVEELPGALYGTETETNDVDPLEVLPSEDDVLEVLTGEDTEADVLDTTEVLPDVDVVLAMDEETGDVEMLAVADELTLADDEVVETDTALLLEVETVEELADDVEPLPPTGTVVEPPGEEDFSHDVAPVMLVRPVVLLNSWHSEEVRVIATHSVLASQSAKQEATVAASRFLAEVAILPSVSWYKPPLYDGHTTLLADAGPDEVVDVAELVEFAETDTEADTVMELLSEVAIDELDDVVGPPRVIVVGPVSGMEVVMVEPPSVVLLELLSEVAIEELDEVVEPPSVIVVGPVSGMEVVIVEPPSAVLLVVVFALVDGTVTLAELDDVVVESVTGALWVWTTEVPFVVQVVVYVVKLVGLVLPVPEIVGEVAFAVIEKLDELIVVLPVPDRVGEVALTVTEPLLTEAVDETEPVVVAFADTDTVPLGKLDPLVVKLVALWLVVLLALFVAVELTPVPVMDAVVALTRTDELDTPVPVNRELVVFAEIDTDPLAVLVALLVVKLVTLWLVVPFALFVAVELTPVPVIDGVVALAVTENLELTPVPVERGLVALAVFENFELTPLPVALWLVALAVIENPELAVVVPLAVIGAEFGPAEGVVALAEMEKLRLALGDVAFTATDELDTPVPVGPAEDVVPFAEMEKLLLALVAVALAVIGAECVWSTVVPFSVHKLVNVVKLVALTLGVVAFTTTEELFTPVPVGPTVGEVEFAIMEKPLLALLVVVPLPVGPTEGVVALAVTENPLLALAVEVALPVIGAEWVCSTVVPFSVHMLVNVVNCVAFAEVGVVAADVVSGETTAELLVVPFALLVALIKMDVLGVLDVLELLKLDEVKMELVALDVIETELLALDETKLDEAEPVVVAFALTVGIDKEAEVEDEEELSRMVETGCEWS</sequence>
<feature type="transmembrane region" description="Helical" evidence="1">
    <location>
        <begin position="480"/>
        <end position="499"/>
    </location>
</feature>
<keyword evidence="1" id="KW-0472">Membrane</keyword>
<accession>A0A4U0VF02</accession>
<dbReference type="Proteomes" id="UP000310066">
    <property type="component" value="Unassembled WGS sequence"/>
</dbReference>
<dbReference type="OrthoDB" id="10679502at2759"/>